<reference evidence="2 3" key="1">
    <citation type="journal article" date="2019" name="mSystems">
        <title>Diverse, abundant and novel viruses infecting the marine abundant Roseobacter RCA lineage.</title>
        <authorList>
            <person name="Zhang Z.F."/>
            <person name="Chen F."/>
            <person name="Chu X."/>
            <person name="Zhang H."/>
            <person name="Luo H.W."/>
            <person name="Zhai Z.Q."/>
            <person name="Yang M.Y."/>
            <person name="Zhao Y.L."/>
        </authorList>
    </citation>
    <scope>NUCLEOTIDE SEQUENCE [LARGE SCALE GENOMIC DNA]</scope>
</reference>
<dbReference type="InterPro" id="IPR011379">
    <property type="entry name" value="MazG-related_GP37"/>
</dbReference>
<dbReference type="EMBL" id="MK613347">
    <property type="protein sequence ID" value="QBQ72689.1"/>
    <property type="molecule type" value="Genomic_DNA"/>
</dbReference>
<proteinExistence type="predicted"/>
<dbReference type="InterPro" id="IPR004518">
    <property type="entry name" value="MazG-like_dom"/>
</dbReference>
<protein>
    <submittedName>
        <fullName evidence="2">Nucleotide pyrophosphohydrolase</fullName>
    </submittedName>
</protein>
<feature type="domain" description="NTP pyrophosphohydrolase MazG-like" evidence="1">
    <location>
        <begin position="40"/>
        <end position="107"/>
    </location>
</feature>
<organism evidence="2 3">
    <name type="scientific">Roseobacter phage CRP-5</name>
    <dbReference type="NCBI Taxonomy" id="2559284"/>
    <lineage>
        <taxon>Viruses</taxon>
        <taxon>Duplodnaviria</taxon>
        <taxon>Heunggongvirae</taxon>
        <taxon>Uroviricota</taxon>
        <taxon>Caudoviricetes</taxon>
        <taxon>Zobellviridae</taxon>
        <taxon>Cobavirinae</taxon>
        <taxon>Veravirus</taxon>
    </lineage>
</organism>
<dbReference type="Gene3D" id="1.10.287.1080">
    <property type="entry name" value="MazG-like"/>
    <property type="match status" value="1"/>
</dbReference>
<sequence>MITIEDIEAFSIVNVTPMEYSYWVEGKIITEGETRLVENTLGLVGESGEVAEKIKKYLRDNTKVSQKEIIKELGDVIFYATALANYFYSNLPEVMEANMDKLNDRSNRGVIKGSGDNR</sequence>
<dbReference type="Pfam" id="PF03819">
    <property type="entry name" value="MazG"/>
    <property type="match status" value="1"/>
</dbReference>
<evidence type="ECO:0000313" key="3">
    <source>
        <dbReference type="Proteomes" id="UP000425344"/>
    </source>
</evidence>
<keyword evidence="2" id="KW-0378">Hydrolase</keyword>
<dbReference type="Proteomes" id="UP000425344">
    <property type="component" value="Segment"/>
</dbReference>
<dbReference type="CDD" id="cd11541">
    <property type="entry name" value="NTP-PPase_u4"/>
    <property type="match status" value="1"/>
</dbReference>
<name>A0A646QWA8_9CAUD</name>
<accession>A0A646QWA8</accession>
<dbReference type="GO" id="GO:0016787">
    <property type="term" value="F:hydrolase activity"/>
    <property type="evidence" value="ECO:0007669"/>
    <property type="project" value="UniProtKB-KW"/>
</dbReference>
<dbReference type="SUPFAM" id="SSF101386">
    <property type="entry name" value="all-alpha NTP pyrophosphatases"/>
    <property type="match status" value="1"/>
</dbReference>
<evidence type="ECO:0000259" key="1">
    <source>
        <dbReference type="Pfam" id="PF03819"/>
    </source>
</evidence>
<gene>
    <name evidence="2" type="ORF">CRP5_gp23</name>
</gene>
<evidence type="ECO:0000313" key="2">
    <source>
        <dbReference type="EMBL" id="QBQ72689.1"/>
    </source>
</evidence>